<dbReference type="InParanoid" id="A0A0V0QBW5"/>
<evidence type="ECO:0000313" key="4">
    <source>
        <dbReference type="Proteomes" id="UP000054937"/>
    </source>
</evidence>
<dbReference type="PANTHER" id="PTHR12722">
    <property type="entry name" value="XAP-5 PROTEIN-RELATED"/>
    <property type="match status" value="1"/>
</dbReference>
<dbReference type="InterPro" id="IPR007005">
    <property type="entry name" value="XAP5"/>
</dbReference>
<dbReference type="EMBL" id="LDAU01000204">
    <property type="protein sequence ID" value="KRW99734.1"/>
    <property type="molecule type" value="Genomic_DNA"/>
</dbReference>
<comment type="caution">
    <text evidence="3">The sequence shown here is derived from an EMBL/GenBank/DDBJ whole genome shotgun (WGS) entry which is preliminary data.</text>
</comment>
<keyword evidence="4" id="KW-1185">Reference proteome</keyword>
<sequence length="346" mass="41967">MISKKQEKLLNEQLEQKKEKLDKEYSKISVQFNKSKGDKLEEEFKKYTDGLTTREEFMKRQKNIQDINLVSIKQQINQKSKRLKNKEDDEQQKEIRLKKQKMIEKKKEQKKKQQQQLSFYDEDEDEEHDDENKEQNNDKNQNNTEKKEKLQEKNKDNDKETEHEQIKKKVQIGKNPFVNTEFLPDQERDRLINMEKEKLQLEYIQRKEKLENQIVELQYAYWDGFNVVKKLRVKQKTTIFDFIEMCRKNLLEEYPHLAKTKGINLIAVARDQLLPTKLSFYEIIESNLKNKLGQQIFNFKEKQEKDEKTNSEITLKYEEKTVIMIIEKKITEKQSENPIYNFLKQQ</sequence>
<evidence type="ECO:0000256" key="1">
    <source>
        <dbReference type="SAM" id="Coils"/>
    </source>
</evidence>
<feature type="coiled-coil region" evidence="1">
    <location>
        <begin position="4"/>
        <end position="31"/>
    </location>
</feature>
<gene>
    <name evidence="3" type="ORF">PPERSA_07811</name>
</gene>
<name>A0A0V0QBW5_PSEPJ</name>
<dbReference type="Proteomes" id="UP000054937">
    <property type="component" value="Unassembled WGS sequence"/>
</dbReference>
<feature type="region of interest" description="Disordered" evidence="2">
    <location>
        <begin position="77"/>
        <end position="170"/>
    </location>
</feature>
<dbReference type="PANTHER" id="PTHR12722:SF0">
    <property type="entry name" value="PROTEIN FAM50A"/>
    <property type="match status" value="1"/>
</dbReference>
<reference evidence="3 4" key="1">
    <citation type="journal article" date="2015" name="Sci. Rep.">
        <title>Genome of the facultative scuticociliatosis pathogen Pseudocohnilembus persalinus provides insight into its virulence through horizontal gene transfer.</title>
        <authorList>
            <person name="Xiong J."/>
            <person name="Wang G."/>
            <person name="Cheng J."/>
            <person name="Tian M."/>
            <person name="Pan X."/>
            <person name="Warren A."/>
            <person name="Jiang C."/>
            <person name="Yuan D."/>
            <person name="Miao W."/>
        </authorList>
    </citation>
    <scope>NUCLEOTIDE SEQUENCE [LARGE SCALE GENOMIC DNA]</scope>
    <source>
        <strain evidence="3">36N120E</strain>
    </source>
</reference>
<organism evidence="3 4">
    <name type="scientific">Pseudocohnilembus persalinus</name>
    <name type="common">Ciliate</name>
    <dbReference type="NCBI Taxonomy" id="266149"/>
    <lineage>
        <taxon>Eukaryota</taxon>
        <taxon>Sar</taxon>
        <taxon>Alveolata</taxon>
        <taxon>Ciliophora</taxon>
        <taxon>Intramacronucleata</taxon>
        <taxon>Oligohymenophorea</taxon>
        <taxon>Scuticociliatia</taxon>
        <taxon>Philasterida</taxon>
        <taxon>Pseudocohnilembidae</taxon>
        <taxon>Pseudocohnilembus</taxon>
    </lineage>
</organism>
<proteinExistence type="predicted"/>
<accession>A0A0V0QBW5</accession>
<dbReference type="GO" id="GO:0005634">
    <property type="term" value="C:nucleus"/>
    <property type="evidence" value="ECO:0007669"/>
    <property type="project" value="InterPro"/>
</dbReference>
<feature type="compositionally biased region" description="Basic and acidic residues" evidence="2">
    <location>
        <begin position="92"/>
        <end position="107"/>
    </location>
</feature>
<feature type="compositionally biased region" description="Basic and acidic residues" evidence="2">
    <location>
        <begin position="144"/>
        <end position="167"/>
    </location>
</feature>
<dbReference type="OrthoDB" id="295791at2759"/>
<dbReference type="GO" id="GO:0006325">
    <property type="term" value="P:chromatin organization"/>
    <property type="evidence" value="ECO:0007669"/>
    <property type="project" value="TreeGrafter"/>
</dbReference>
<dbReference type="AlphaFoldDB" id="A0A0V0QBW5"/>
<evidence type="ECO:0000313" key="3">
    <source>
        <dbReference type="EMBL" id="KRW99734.1"/>
    </source>
</evidence>
<evidence type="ECO:0000256" key="2">
    <source>
        <dbReference type="SAM" id="MobiDB-lite"/>
    </source>
</evidence>
<evidence type="ECO:0008006" key="5">
    <source>
        <dbReference type="Google" id="ProtNLM"/>
    </source>
</evidence>
<feature type="compositionally biased region" description="Acidic residues" evidence="2">
    <location>
        <begin position="120"/>
        <end position="129"/>
    </location>
</feature>
<protein>
    <recommendedName>
        <fullName evidence="5">XAP5 protein</fullName>
    </recommendedName>
</protein>
<dbReference type="OMA" id="DFIWVFL"/>
<keyword evidence="1" id="KW-0175">Coiled coil</keyword>